<dbReference type="AlphaFoldDB" id="A0A9Q1BA48"/>
<accession>A0A9Q1BA48</accession>
<protein>
    <recommendedName>
        <fullName evidence="2">C2H2-type domain-containing protein</fullName>
    </recommendedName>
</protein>
<proteinExistence type="predicted"/>
<feature type="domain" description="C2H2-type" evidence="2">
    <location>
        <begin position="516"/>
        <end position="537"/>
    </location>
</feature>
<gene>
    <name evidence="3" type="ORF">HOLleu_44548</name>
</gene>
<dbReference type="OrthoDB" id="10067103at2759"/>
<name>A0A9Q1BA48_HOLLE</name>
<reference evidence="3" key="1">
    <citation type="submission" date="2021-10" db="EMBL/GenBank/DDBJ databases">
        <title>Tropical sea cucumber genome reveals ecological adaptation and Cuvierian tubules defense mechanism.</title>
        <authorList>
            <person name="Chen T."/>
        </authorList>
    </citation>
    <scope>NUCLEOTIDE SEQUENCE</scope>
    <source>
        <strain evidence="3">Nanhai2018</strain>
        <tissue evidence="3">Muscle</tissue>
    </source>
</reference>
<evidence type="ECO:0000313" key="3">
    <source>
        <dbReference type="EMBL" id="KAJ8017808.1"/>
    </source>
</evidence>
<evidence type="ECO:0000313" key="4">
    <source>
        <dbReference type="Proteomes" id="UP001152320"/>
    </source>
</evidence>
<dbReference type="EMBL" id="JAIZAY010000980">
    <property type="protein sequence ID" value="KAJ8017808.1"/>
    <property type="molecule type" value="Genomic_DNA"/>
</dbReference>
<comment type="caution">
    <text evidence="3">The sequence shown here is derived from an EMBL/GenBank/DDBJ whole genome shotgun (WGS) entry which is preliminary data.</text>
</comment>
<feature type="region of interest" description="Disordered" evidence="1">
    <location>
        <begin position="1"/>
        <end position="28"/>
    </location>
</feature>
<evidence type="ECO:0000259" key="2">
    <source>
        <dbReference type="PROSITE" id="PS00028"/>
    </source>
</evidence>
<keyword evidence="4" id="KW-1185">Reference proteome</keyword>
<dbReference type="PANTHER" id="PTHR46954">
    <property type="entry name" value="C2H2-TYPE DOMAIN-CONTAINING PROTEIN"/>
    <property type="match status" value="1"/>
</dbReference>
<dbReference type="PROSITE" id="PS00028">
    <property type="entry name" value="ZINC_FINGER_C2H2_1"/>
    <property type="match status" value="1"/>
</dbReference>
<organism evidence="3 4">
    <name type="scientific">Holothuria leucospilota</name>
    <name type="common">Black long sea cucumber</name>
    <name type="synonym">Mertensiothuria leucospilota</name>
    <dbReference type="NCBI Taxonomy" id="206669"/>
    <lineage>
        <taxon>Eukaryota</taxon>
        <taxon>Metazoa</taxon>
        <taxon>Echinodermata</taxon>
        <taxon>Eleutherozoa</taxon>
        <taxon>Echinozoa</taxon>
        <taxon>Holothuroidea</taxon>
        <taxon>Aspidochirotacea</taxon>
        <taxon>Aspidochirotida</taxon>
        <taxon>Holothuriidae</taxon>
        <taxon>Holothuria</taxon>
    </lineage>
</organism>
<evidence type="ECO:0000256" key="1">
    <source>
        <dbReference type="SAM" id="MobiDB-lite"/>
    </source>
</evidence>
<dbReference type="Proteomes" id="UP001152320">
    <property type="component" value="Unassembled WGS sequence"/>
</dbReference>
<sequence>MSLPQVRTPPKKKQCRVREPRPNCGRKPFTEKFEQLVPTVEEFVRGNGFKAHEKRRSATGNTCGTSLKQLKKHVIENVSDLDTVSETTLRRLMDPPSEARNTKDRYKGLVKAKLAKKRNDVRKGNMDGHYYASRVRYRLEFGTEFEDETLMLSADCMNKVNIGGLAVSRYHQLRRFFPAEDSPNFLDHDFPVSKGYKITPSGYVVLSRKESVNPITSDKLGRTVFQFPRTGPAYIFNRVESFRSVNIQSHVNDLDTILNREGNGKRVIILCVDGGSDWNTKSWTAQLFLGRLFKRRNLDILCATTYGPGLSAFNMIEHLWSPLSNKLSAVTLPACIPGETVPPSAQTGITEKARLEKEALVFNAAMERCGGYWEDSSFDGFPVSTFTEPCNQMDTPWSDYAEVHNVLKAPTQKKLRDHPELMAELKFISNHCDRRIGEFTLMKCTNLSCDHCTTNPPQGKAIASIFDHGGMPTPVVDRSFPGPDVHYYTYMQAMQRPLQTPDENMEKFSALGLGRCSACKDVFSSKQDQHRHMAIIHR</sequence>
<dbReference type="PANTHER" id="PTHR46954:SF1">
    <property type="entry name" value="C2H2-TYPE DOMAIN-CONTAINING PROTEIN"/>
    <property type="match status" value="1"/>
</dbReference>
<dbReference type="InterPro" id="IPR013087">
    <property type="entry name" value="Znf_C2H2_type"/>
</dbReference>